<feature type="compositionally biased region" description="Polar residues" evidence="1">
    <location>
        <begin position="272"/>
        <end position="287"/>
    </location>
</feature>
<reference evidence="2 3" key="1">
    <citation type="journal article" date="2015" name="Plant Cell">
        <title>Oil accumulation by the oleaginous diatom Fistulifera solaris as revealed by the genome and transcriptome.</title>
        <authorList>
            <person name="Tanaka T."/>
            <person name="Maeda Y."/>
            <person name="Veluchamy A."/>
            <person name="Tanaka M."/>
            <person name="Abida H."/>
            <person name="Marechal E."/>
            <person name="Bowler C."/>
            <person name="Muto M."/>
            <person name="Sunaga Y."/>
            <person name="Tanaka M."/>
            <person name="Yoshino T."/>
            <person name="Taniguchi T."/>
            <person name="Fukuda Y."/>
            <person name="Nemoto M."/>
            <person name="Matsumoto M."/>
            <person name="Wong P.S."/>
            <person name="Aburatani S."/>
            <person name="Fujibuchi W."/>
        </authorList>
    </citation>
    <scope>NUCLEOTIDE SEQUENCE [LARGE SCALE GENOMIC DNA]</scope>
    <source>
        <strain evidence="2 3">JPCC DA0580</strain>
    </source>
</reference>
<name>A0A1Z5JD54_FISSO</name>
<evidence type="ECO:0000256" key="1">
    <source>
        <dbReference type="SAM" id="MobiDB-lite"/>
    </source>
</evidence>
<evidence type="ECO:0000313" key="2">
    <source>
        <dbReference type="EMBL" id="GAX11812.1"/>
    </source>
</evidence>
<dbReference type="EMBL" id="BDSP01000044">
    <property type="protein sequence ID" value="GAX11812.1"/>
    <property type="molecule type" value="Genomic_DNA"/>
</dbReference>
<proteinExistence type="predicted"/>
<dbReference type="OrthoDB" id="56073at2759"/>
<dbReference type="InParanoid" id="A0A1Z5JD54"/>
<protein>
    <submittedName>
        <fullName evidence="2">Uncharacterized protein</fullName>
    </submittedName>
</protein>
<dbReference type="Proteomes" id="UP000198406">
    <property type="component" value="Unassembled WGS sequence"/>
</dbReference>
<accession>A0A1Z5JD54</accession>
<organism evidence="2 3">
    <name type="scientific">Fistulifera solaris</name>
    <name type="common">Oleaginous diatom</name>
    <dbReference type="NCBI Taxonomy" id="1519565"/>
    <lineage>
        <taxon>Eukaryota</taxon>
        <taxon>Sar</taxon>
        <taxon>Stramenopiles</taxon>
        <taxon>Ochrophyta</taxon>
        <taxon>Bacillariophyta</taxon>
        <taxon>Bacillariophyceae</taxon>
        <taxon>Bacillariophycidae</taxon>
        <taxon>Naviculales</taxon>
        <taxon>Naviculaceae</taxon>
        <taxon>Fistulifera</taxon>
    </lineage>
</organism>
<keyword evidence="3" id="KW-1185">Reference proteome</keyword>
<dbReference type="AlphaFoldDB" id="A0A1Z5JD54"/>
<evidence type="ECO:0000313" key="3">
    <source>
        <dbReference type="Proteomes" id="UP000198406"/>
    </source>
</evidence>
<feature type="region of interest" description="Disordered" evidence="1">
    <location>
        <begin position="271"/>
        <end position="297"/>
    </location>
</feature>
<sequence>MQSQTFDLGEGYRDALPELIAALGCSRSGAEGVGCSATKKEASSFDSEIASVKIVVACPSLSLQHEHVEYKSVGLGSRSREQVAGHAASLMARTENITVGFSHGKFTVYNDKEKELLENLYQSFAILVHSRVRAYTTMIARHCTTLSEKLASSNKHVETRKRYIGKLDRLLNAAHAIHLDQMAMTFEVENLDLDADDSVAPLSFGFQIDLDLPASNAQNSSAYKMAIKVPGEAKVTAKDSILITIDTDELLWTLVEKASEVVDLLAEHLTDPSRSNTAPMPRSSSFLSMPPPKPRDPSLQAGLHLLSSAALASSPPVVSPDVGAKPSISSDAPIPTLILTDAKLETDEEDDDFTHFSVDQCENIVDNIFCSGIDETVFGVPPSKKMKLESF</sequence>
<gene>
    <name evidence="2" type="ORF">FisN_7Lh200</name>
</gene>
<comment type="caution">
    <text evidence="2">The sequence shown here is derived from an EMBL/GenBank/DDBJ whole genome shotgun (WGS) entry which is preliminary data.</text>
</comment>